<evidence type="ECO:0000256" key="6">
    <source>
        <dbReference type="RuleBase" id="RU362030"/>
    </source>
</evidence>
<dbReference type="InterPro" id="IPR011610">
    <property type="entry name" value="SAM_mthyl_Trfase_ML2640-like"/>
</dbReference>
<keyword evidence="8" id="KW-1185">Reference proteome</keyword>
<dbReference type="NCBIfam" id="TIGR00027">
    <property type="entry name" value="mthyl_TIGR00027"/>
    <property type="match status" value="1"/>
</dbReference>
<dbReference type="AlphaFoldDB" id="K0F651"/>
<organism evidence="7 8">
    <name type="scientific">Nocardia brasiliensis (strain ATCC 700358 / HUJEG-1)</name>
    <dbReference type="NCBI Taxonomy" id="1133849"/>
    <lineage>
        <taxon>Bacteria</taxon>
        <taxon>Bacillati</taxon>
        <taxon>Actinomycetota</taxon>
        <taxon>Actinomycetes</taxon>
        <taxon>Mycobacteriales</taxon>
        <taxon>Nocardiaceae</taxon>
        <taxon>Nocardia</taxon>
    </lineage>
</organism>
<dbReference type="InterPro" id="IPR029063">
    <property type="entry name" value="SAM-dependent_MTases_sf"/>
</dbReference>
<sequence length="127" mass="13935">MQFNSESCFATEVVGRTALVVAMARALETRSLQRMIDDPWAERFLAAAGVEIFAPRSVGKGRGVIVAGAHLVRNFVAVRTRFVDNYVSSAVAANIRQIVILGAGLDARVLRLPLPRTSRLTRWNGLR</sequence>
<dbReference type="PANTHER" id="PTHR43619:SF2">
    <property type="entry name" value="S-ADENOSYL-L-METHIONINE-DEPENDENT METHYLTRANSFERASES SUPERFAMILY PROTEIN"/>
    <property type="match status" value="1"/>
</dbReference>
<dbReference type="STRING" id="1133849.O3I_024900"/>
<evidence type="ECO:0000313" key="7">
    <source>
        <dbReference type="EMBL" id="AFU02931.1"/>
    </source>
</evidence>
<dbReference type="Proteomes" id="UP000006304">
    <property type="component" value="Chromosome"/>
</dbReference>
<dbReference type="Gene3D" id="3.40.50.150">
    <property type="entry name" value="Vaccinia Virus protein VP39"/>
    <property type="match status" value="1"/>
</dbReference>
<dbReference type="HOGENOM" id="CLU_1968245_0_0_11"/>
<dbReference type="eggNOG" id="COG3315">
    <property type="taxonomic scope" value="Bacteria"/>
</dbReference>
<keyword evidence="4" id="KW-0808">Transferase</keyword>
<protein>
    <recommendedName>
        <fullName evidence="6">S-adenosyl-L-methionine-dependent methyltransferase</fullName>
        <ecNumber evidence="6">2.1.1.-</ecNumber>
    </recommendedName>
</protein>
<dbReference type="InterPro" id="IPR007213">
    <property type="entry name" value="Ppm1/Ppm2/Tcmp"/>
</dbReference>
<proteinExistence type="inferred from homology"/>
<dbReference type="GO" id="GO:0032259">
    <property type="term" value="P:methylation"/>
    <property type="evidence" value="ECO:0007669"/>
    <property type="project" value="UniProtKB-KW"/>
</dbReference>
<evidence type="ECO:0000313" key="8">
    <source>
        <dbReference type="Proteomes" id="UP000006304"/>
    </source>
</evidence>
<dbReference type="EMBL" id="CP003876">
    <property type="protein sequence ID" value="AFU02931.1"/>
    <property type="molecule type" value="Genomic_DNA"/>
</dbReference>
<dbReference type="PANTHER" id="PTHR43619">
    <property type="entry name" value="S-ADENOSYL-L-METHIONINE-DEPENDENT METHYLTRANSFERASE YKTD-RELATED"/>
    <property type="match status" value="1"/>
</dbReference>
<keyword evidence="3 6" id="KW-0489">Methyltransferase</keyword>
<evidence type="ECO:0000256" key="4">
    <source>
        <dbReference type="ARBA" id="ARBA00022679"/>
    </source>
</evidence>
<comment type="similarity">
    <text evidence="2 6">Belongs to the UPF0677 family.</text>
</comment>
<keyword evidence="5 6" id="KW-0949">S-adenosyl-L-methionine</keyword>
<dbReference type="SUPFAM" id="SSF53335">
    <property type="entry name" value="S-adenosyl-L-methionine-dependent methyltransferases"/>
    <property type="match status" value="1"/>
</dbReference>
<comment type="function">
    <text evidence="1 6">Exhibits S-adenosyl-L-methionine-dependent methyltransferase activity.</text>
</comment>
<evidence type="ECO:0000256" key="1">
    <source>
        <dbReference type="ARBA" id="ARBA00003907"/>
    </source>
</evidence>
<gene>
    <name evidence="7" type="ORF">O3I_024900</name>
</gene>
<dbReference type="Pfam" id="PF04072">
    <property type="entry name" value="LCM"/>
    <property type="match status" value="1"/>
</dbReference>
<evidence type="ECO:0000256" key="3">
    <source>
        <dbReference type="ARBA" id="ARBA00022603"/>
    </source>
</evidence>
<dbReference type="EC" id="2.1.1.-" evidence="6"/>
<evidence type="ECO:0000256" key="5">
    <source>
        <dbReference type="ARBA" id="ARBA00022691"/>
    </source>
</evidence>
<accession>K0F651</accession>
<evidence type="ECO:0000256" key="2">
    <source>
        <dbReference type="ARBA" id="ARBA00008138"/>
    </source>
</evidence>
<dbReference type="GO" id="GO:0008168">
    <property type="term" value="F:methyltransferase activity"/>
    <property type="evidence" value="ECO:0007669"/>
    <property type="project" value="UniProtKB-UniRule"/>
</dbReference>
<name>K0F651_NOCB7</name>
<dbReference type="KEGG" id="nbr:O3I_024900"/>
<reference evidence="7 8" key="1">
    <citation type="journal article" date="2012" name="J. Bacteriol.">
        <title>Complete genome sequence of Nocardia brasiliensis HUJEG-1.</title>
        <authorList>
            <person name="Vera-Cabrera L."/>
            <person name="Ortiz-Lopez R."/>
            <person name="Elizondo-Gonzalez R."/>
            <person name="Perez-Maya A.A."/>
            <person name="Ocampo-Candiani J."/>
        </authorList>
    </citation>
    <scope>NUCLEOTIDE SEQUENCE [LARGE SCALE GENOMIC DNA]</scope>
    <source>
        <strain evidence="8">ATCC 700358</strain>
    </source>
</reference>